<dbReference type="RefSeq" id="WP_013003721.1">
    <property type="nucleotide sequence ID" value="NC_013929.1"/>
</dbReference>
<gene>
    <name evidence="1" type="ordered locus">SCAB_61391</name>
</gene>
<keyword evidence="2" id="KW-1185">Reference proteome</keyword>
<sequence length="133" mass="14058">MTRIVSEVEADALPIDLWTMREAAARPLAGEPMSGEDLDRLRNQLRGHLHVLAPAVEAAAARLPVGSEARRRARACSTVAHQALCLGSGDTRLVRVSVVGKLAHSVRNLARHWESLGGASASTAPDLGRVGGL</sequence>
<dbReference type="AlphaFoldDB" id="C9Z971"/>
<dbReference type="Pfam" id="PF19979">
    <property type="entry name" value="DUF6415"/>
    <property type="match status" value="1"/>
</dbReference>
<organism evidence="1 2">
    <name type="scientific">Streptomyces scabiei (strain 87.22)</name>
    <dbReference type="NCBI Taxonomy" id="680198"/>
    <lineage>
        <taxon>Bacteria</taxon>
        <taxon>Bacillati</taxon>
        <taxon>Actinomycetota</taxon>
        <taxon>Actinomycetes</taxon>
        <taxon>Kitasatosporales</taxon>
        <taxon>Streptomycetaceae</taxon>
        <taxon>Streptomyces</taxon>
    </lineage>
</organism>
<name>C9Z971_STRSW</name>
<dbReference type="GeneID" id="24311855"/>
<accession>C9Z971</accession>
<evidence type="ECO:0000313" key="2">
    <source>
        <dbReference type="Proteomes" id="UP000001444"/>
    </source>
</evidence>
<dbReference type="Proteomes" id="UP000001444">
    <property type="component" value="Chromosome"/>
</dbReference>
<dbReference type="EMBL" id="FN554889">
    <property type="protein sequence ID" value="CBG73160.1"/>
    <property type="molecule type" value="Genomic_DNA"/>
</dbReference>
<dbReference type="STRING" id="680198.SCAB_61391"/>
<evidence type="ECO:0000313" key="1">
    <source>
        <dbReference type="EMBL" id="CBG73160.1"/>
    </source>
</evidence>
<dbReference type="KEGG" id="scb:SCAB_61391"/>
<proteinExistence type="predicted"/>
<protein>
    <submittedName>
        <fullName evidence="1">Uncharacterized protein</fullName>
    </submittedName>
</protein>
<dbReference type="InterPro" id="IPR046300">
    <property type="entry name" value="DUF6415"/>
</dbReference>
<reference evidence="1 2" key="1">
    <citation type="journal article" date="2010" name="Mol. Plant Microbe Interact.">
        <title>Streptomyces scabies 87-22 contains a coronafacic acid-like biosynthetic cluster that contributes to plant-microbe interactions.</title>
        <authorList>
            <person name="Bignell D.R."/>
            <person name="Seipke R.F."/>
            <person name="Huguet-Tapia J.C."/>
            <person name="Chambers A.H."/>
            <person name="Parry R.J."/>
            <person name="Loria R."/>
        </authorList>
    </citation>
    <scope>NUCLEOTIDE SEQUENCE [LARGE SCALE GENOMIC DNA]</scope>
    <source>
        <strain evidence="1 2">87.22</strain>
    </source>
</reference>
<dbReference type="HOGENOM" id="CLU_1905661_0_0_11"/>